<reference evidence="2 3" key="1">
    <citation type="submission" date="2024-03" db="EMBL/GenBank/DDBJ databases">
        <title>First Report of Pectobacterium brasiliscabiei causing potato scab in china.</title>
        <authorList>
            <person name="Handique U."/>
        </authorList>
    </citation>
    <scope>NUCLEOTIDE SEQUENCE [LARGE SCALE GENOMIC DNA]</scope>
    <source>
        <strain evidence="2 3">ZRIMU1503</strain>
    </source>
</reference>
<feature type="chain" id="PRO_5046591603" description="Secreted protein" evidence="1">
    <location>
        <begin position="39"/>
        <end position="179"/>
    </location>
</feature>
<keyword evidence="3" id="KW-1185">Reference proteome</keyword>
<gene>
    <name evidence="2" type="ORF">WB403_13650</name>
</gene>
<organism evidence="2 3">
    <name type="scientific">Streptomyces brasiliscabiei</name>
    <dbReference type="NCBI Taxonomy" id="2736302"/>
    <lineage>
        <taxon>Bacteria</taxon>
        <taxon>Bacillati</taxon>
        <taxon>Actinomycetota</taxon>
        <taxon>Actinomycetes</taxon>
        <taxon>Kitasatosporales</taxon>
        <taxon>Streptomycetaceae</taxon>
        <taxon>Streptomyces</taxon>
    </lineage>
</organism>
<feature type="signal peptide" evidence="1">
    <location>
        <begin position="1"/>
        <end position="38"/>
    </location>
</feature>
<evidence type="ECO:0000313" key="2">
    <source>
        <dbReference type="EMBL" id="MEI5610212.1"/>
    </source>
</evidence>
<evidence type="ECO:0008006" key="4">
    <source>
        <dbReference type="Google" id="ProtNLM"/>
    </source>
</evidence>
<proteinExistence type="predicted"/>
<accession>A0ABU8GAK5</accession>
<evidence type="ECO:0000256" key="1">
    <source>
        <dbReference type="SAM" id="SignalP"/>
    </source>
</evidence>
<evidence type="ECO:0000313" key="3">
    <source>
        <dbReference type="Proteomes" id="UP001365781"/>
    </source>
</evidence>
<keyword evidence="1" id="KW-0732">Signal</keyword>
<dbReference type="Proteomes" id="UP001365781">
    <property type="component" value="Unassembled WGS sequence"/>
</dbReference>
<sequence length="179" mass="18772">MKAPTINLPRARRLMGRTLAASAAAAALAWLVTTGGQAATPTGADASVEAVADEAPGYAVETYDYPNADEILAEQGITLKRGDGRILLATCASGTGQLEVYSRANAKVCFSVTGDSGWLTLEMPSVYGVKTSAHETELDLTVGTEETTVDVPADTWQAVGESADPESREHTLVEIRTTK</sequence>
<name>A0ABU8GAK5_9ACTN</name>
<protein>
    <recommendedName>
        <fullName evidence="4">Secreted protein</fullName>
    </recommendedName>
</protein>
<dbReference type="EMBL" id="JBBAYM010000007">
    <property type="protein sequence ID" value="MEI5610212.1"/>
    <property type="molecule type" value="Genomic_DNA"/>
</dbReference>
<comment type="caution">
    <text evidence="2">The sequence shown here is derived from an EMBL/GenBank/DDBJ whole genome shotgun (WGS) entry which is preliminary data.</text>
</comment>
<dbReference type="RefSeq" id="WP_336541196.1">
    <property type="nucleotide sequence ID" value="NZ_JBBAYL010000004.1"/>
</dbReference>